<evidence type="ECO:0000313" key="1">
    <source>
        <dbReference type="EMBL" id="RUT71760.1"/>
    </source>
</evidence>
<comment type="caution">
    <text evidence="1">The sequence shown here is derived from an EMBL/GenBank/DDBJ whole genome shotgun (WGS) entry which is preliminary data.</text>
</comment>
<evidence type="ECO:0000313" key="2">
    <source>
        <dbReference type="Proteomes" id="UP000288102"/>
    </source>
</evidence>
<gene>
    <name evidence="1" type="ORF">D0817_03485</name>
</gene>
<dbReference type="EMBL" id="QWDM01000002">
    <property type="protein sequence ID" value="RUT71760.1"/>
    <property type="molecule type" value="Genomic_DNA"/>
</dbReference>
<proteinExistence type="predicted"/>
<name>A0A434ABJ4_9FLAO</name>
<reference evidence="2" key="1">
    <citation type="journal article" date="2019" name="Syst. Appl. Microbiol.">
        <title>Flavobacterium circumlabens sp. nov. and Flavobacterium cupreum sp. nov., two psychrotrophic species isolated from Antarctic environmental samples.</title>
        <authorList>
            <person name="Kralova S."/>
            <person name="Busse H.-J."/>
            <person name="Svec P."/>
            <person name="Maslanova I."/>
            <person name="Stankova E."/>
            <person name="Bartak M."/>
            <person name="Sedlacek I."/>
        </authorList>
    </citation>
    <scope>NUCLEOTIDE SEQUENCE [LARGE SCALE GENOMIC DNA]</scope>
    <source>
        <strain evidence="2">CCM 8825</strain>
    </source>
</reference>
<dbReference type="RefSeq" id="WP_127337006.1">
    <property type="nucleotide sequence ID" value="NZ_QWDM01000002.1"/>
</dbReference>
<dbReference type="AlphaFoldDB" id="A0A434ABJ4"/>
<accession>A0A434ABJ4</accession>
<dbReference type="OrthoDB" id="790721at2"/>
<protein>
    <recommendedName>
        <fullName evidence="3">STAS domain-containing protein</fullName>
    </recommendedName>
</protein>
<keyword evidence="2" id="KW-1185">Reference proteome</keyword>
<dbReference type="Proteomes" id="UP000288102">
    <property type="component" value="Unassembled WGS sequence"/>
</dbReference>
<sequence>MNNLGGTQRKLLSLYVAFSKTKDIIFDLAGLDAQGAELTFKLVKEAVKNGGSAILLDNFPDMKEHASKYIQLEWNKDKLPPVKEFKFNL</sequence>
<evidence type="ECO:0008006" key="3">
    <source>
        <dbReference type="Google" id="ProtNLM"/>
    </source>
</evidence>
<organism evidence="1 2">
    <name type="scientific">Flavobacterium cupreum</name>
    <dbReference type="NCBI Taxonomy" id="2133766"/>
    <lineage>
        <taxon>Bacteria</taxon>
        <taxon>Pseudomonadati</taxon>
        <taxon>Bacteroidota</taxon>
        <taxon>Flavobacteriia</taxon>
        <taxon>Flavobacteriales</taxon>
        <taxon>Flavobacteriaceae</taxon>
        <taxon>Flavobacterium</taxon>
    </lineage>
</organism>